<accession>A0A1X7UJK8</accession>
<organism evidence="1">
    <name type="scientific">Amphimedon queenslandica</name>
    <name type="common">Sponge</name>
    <dbReference type="NCBI Taxonomy" id="400682"/>
    <lineage>
        <taxon>Eukaryota</taxon>
        <taxon>Metazoa</taxon>
        <taxon>Porifera</taxon>
        <taxon>Demospongiae</taxon>
        <taxon>Heteroscleromorpha</taxon>
        <taxon>Haplosclerida</taxon>
        <taxon>Niphatidae</taxon>
        <taxon>Amphimedon</taxon>
    </lineage>
</organism>
<dbReference type="AlphaFoldDB" id="A0A1X7UJK8"/>
<sequence length="94" mass="10694">LNASEKAECKCTCIEIYAEREMKSKYGHICENQHASFTPLCSTVDGQVGPEVYTFIKHLSGRLSVKWNRPYTTALNWVRTKISFALVRATHLCI</sequence>
<evidence type="ECO:0000313" key="1">
    <source>
        <dbReference type="EnsemblMetazoa" id="Aqu2.1.27938_001"/>
    </source>
</evidence>
<reference evidence="1" key="1">
    <citation type="submission" date="2017-05" db="UniProtKB">
        <authorList>
            <consortium name="EnsemblMetazoa"/>
        </authorList>
    </citation>
    <scope>IDENTIFICATION</scope>
</reference>
<dbReference type="InParanoid" id="A0A1X7UJK8"/>
<name>A0A1X7UJK8_AMPQE</name>
<proteinExistence type="predicted"/>
<dbReference type="EnsemblMetazoa" id="Aqu2.1.27938_001">
    <property type="protein sequence ID" value="Aqu2.1.27938_001"/>
    <property type="gene ID" value="Aqu2.1.27938"/>
</dbReference>
<protein>
    <submittedName>
        <fullName evidence="1">Uncharacterized protein</fullName>
    </submittedName>
</protein>